<comment type="caution">
    <text evidence="2">The sequence shown here is derived from an EMBL/GenBank/DDBJ whole genome shotgun (WGS) entry which is preliminary data.</text>
</comment>
<evidence type="ECO:0000259" key="1">
    <source>
        <dbReference type="Pfam" id="PF13456"/>
    </source>
</evidence>
<dbReference type="EMBL" id="JBBPBN010000048">
    <property type="protein sequence ID" value="KAK8993873.1"/>
    <property type="molecule type" value="Genomic_DNA"/>
</dbReference>
<evidence type="ECO:0000313" key="3">
    <source>
        <dbReference type="Proteomes" id="UP001396334"/>
    </source>
</evidence>
<dbReference type="InterPro" id="IPR012337">
    <property type="entry name" value="RNaseH-like_sf"/>
</dbReference>
<name>A0ABR2PZR7_9ROSI</name>
<evidence type="ECO:0000313" key="2">
    <source>
        <dbReference type="EMBL" id="KAK8993873.1"/>
    </source>
</evidence>
<dbReference type="Gene3D" id="3.30.420.10">
    <property type="entry name" value="Ribonuclease H-like superfamily/Ribonuclease H"/>
    <property type="match status" value="1"/>
</dbReference>
<dbReference type="PANTHER" id="PTHR47723:SF13">
    <property type="entry name" value="PUTATIVE-RELATED"/>
    <property type="match status" value="1"/>
</dbReference>
<dbReference type="PANTHER" id="PTHR47723">
    <property type="entry name" value="OS05G0353850 PROTEIN"/>
    <property type="match status" value="1"/>
</dbReference>
<reference evidence="2 3" key="1">
    <citation type="journal article" date="2024" name="G3 (Bethesda)">
        <title>Genome assembly of Hibiscus sabdariffa L. provides insights into metabolisms of medicinal natural products.</title>
        <authorList>
            <person name="Kim T."/>
        </authorList>
    </citation>
    <scope>NUCLEOTIDE SEQUENCE [LARGE SCALE GENOMIC DNA]</scope>
    <source>
        <strain evidence="2">TK-2024</strain>
        <tissue evidence="2">Old leaves</tissue>
    </source>
</reference>
<dbReference type="SUPFAM" id="SSF53098">
    <property type="entry name" value="Ribonuclease H-like"/>
    <property type="match status" value="1"/>
</dbReference>
<dbReference type="CDD" id="cd06222">
    <property type="entry name" value="RNase_H_like"/>
    <property type="match status" value="1"/>
</dbReference>
<protein>
    <recommendedName>
        <fullName evidence="1">RNase H type-1 domain-containing protein</fullName>
    </recommendedName>
</protein>
<dbReference type="InterPro" id="IPR053151">
    <property type="entry name" value="RNase_H-like"/>
</dbReference>
<dbReference type="Pfam" id="PF13456">
    <property type="entry name" value="RVT_3"/>
    <property type="match status" value="1"/>
</dbReference>
<organism evidence="2 3">
    <name type="scientific">Hibiscus sabdariffa</name>
    <name type="common">roselle</name>
    <dbReference type="NCBI Taxonomy" id="183260"/>
    <lineage>
        <taxon>Eukaryota</taxon>
        <taxon>Viridiplantae</taxon>
        <taxon>Streptophyta</taxon>
        <taxon>Embryophyta</taxon>
        <taxon>Tracheophyta</taxon>
        <taxon>Spermatophyta</taxon>
        <taxon>Magnoliopsida</taxon>
        <taxon>eudicotyledons</taxon>
        <taxon>Gunneridae</taxon>
        <taxon>Pentapetalae</taxon>
        <taxon>rosids</taxon>
        <taxon>malvids</taxon>
        <taxon>Malvales</taxon>
        <taxon>Malvaceae</taxon>
        <taxon>Malvoideae</taxon>
        <taxon>Hibiscus</taxon>
    </lineage>
</organism>
<feature type="domain" description="RNase H type-1" evidence="1">
    <location>
        <begin position="2"/>
        <end position="76"/>
    </location>
</feature>
<keyword evidence="3" id="KW-1185">Reference proteome</keyword>
<dbReference type="InterPro" id="IPR044730">
    <property type="entry name" value="RNase_H-like_dom_plant"/>
</dbReference>
<dbReference type="InterPro" id="IPR036397">
    <property type="entry name" value="RNaseH_sf"/>
</dbReference>
<gene>
    <name evidence="2" type="ORF">V6N11_008088</name>
</gene>
<sequence>MWGVFEFLQYAWELGQRHVSMELDNLTVVRKLQQQRNGASYSSLLQYIQILLVRDWMVSFVHVVREGNRVADGLATIGRDSLLESQVFHLAPEHLLSLVHEDSASLFS</sequence>
<dbReference type="Proteomes" id="UP001396334">
    <property type="component" value="Unassembled WGS sequence"/>
</dbReference>
<proteinExistence type="predicted"/>
<dbReference type="InterPro" id="IPR002156">
    <property type="entry name" value="RNaseH_domain"/>
</dbReference>
<accession>A0ABR2PZR7</accession>